<dbReference type="Proteomes" id="UP001157946">
    <property type="component" value="Unassembled WGS sequence"/>
</dbReference>
<evidence type="ECO:0000313" key="1">
    <source>
        <dbReference type="EMBL" id="SMP04000.1"/>
    </source>
</evidence>
<keyword evidence="2" id="KW-1185">Reference proteome</keyword>
<proteinExistence type="predicted"/>
<sequence>MRSALKWLISNHAKRNIVDPITNQEIAVSGLEDGNILIDMGTTSALCEDREEAMRHLEPIYDRFRSDMPYYLDKIVKSDAQWRFFDVTFAMDIIVRLDETGRGWQVWMGEDLSLRSADPEELLAYLRGLVLELNTEREIELQQMHKQAVGIFQ</sequence>
<accession>A0AA45WJM8</accession>
<reference evidence="1" key="1">
    <citation type="submission" date="2017-05" db="EMBL/GenBank/DDBJ databases">
        <authorList>
            <person name="Varghese N."/>
            <person name="Submissions S."/>
        </authorList>
    </citation>
    <scope>NUCLEOTIDE SEQUENCE</scope>
    <source>
        <strain evidence="1">DSM 45262</strain>
    </source>
</reference>
<evidence type="ECO:0000313" key="2">
    <source>
        <dbReference type="Proteomes" id="UP001157946"/>
    </source>
</evidence>
<dbReference type="EMBL" id="FXTU01000001">
    <property type="protein sequence ID" value="SMP04000.1"/>
    <property type="molecule type" value="Genomic_DNA"/>
</dbReference>
<comment type="caution">
    <text evidence="1">The sequence shown here is derived from an EMBL/GenBank/DDBJ whole genome shotgun (WGS) entry which is preliminary data.</text>
</comment>
<dbReference type="AlphaFoldDB" id="A0AA45WJM8"/>
<dbReference type="RefSeq" id="WP_102991856.1">
    <property type="nucleotide sequence ID" value="NZ_FXTU01000001.1"/>
</dbReference>
<organism evidence="1 2">
    <name type="scientific">Laceyella tengchongensis</name>
    <dbReference type="NCBI Taxonomy" id="574699"/>
    <lineage>
        <taxon>Bacteria</taxon>
        <taxon>Bacillati</taxon>
        <taxon>Bacillota</taxon>
        <taxon>Bacilli</taxon>
        <taxon>Bacillales</taxon>
        <taxon>Thermoactinomycetaceae</taxon>
        <taxon>Laceyella</taxon>
    </lineage>
</organism>
<name>A0AA45WJM8_9BACL</name>
<gene>
    <name evidence="1" type="ORF">SAMN06265361_101507</name>
</gene>
<protein>
    <submittedName>
        <fullName evidence="1">Uncharacterized protein</fullName>
    </submittedName>
</protein>